<gene>
    <name evidence="2" type="ORF">FKG94_05210</name>
</gene>
<proteinExistence type="predicted"/>
<dbReference type="AlphaFoldDB" id="A0A545U3N3"/>
<evidence type="ECO:0000313" key="3">
    <source>
        <dbReference type="Proteomes" id="UP000319732"/>
    </source>
</evidence>
<protein>
    <submittedName>
        <fullName evidence="2">Uncharacterized protein</fullName>
    </submittedName>
</protein>
<dbReference type="Proteomes" id="UP000319732">
    <property type="component" value="Unassembled WGS sequence"/>
</dbReference>
<name>A0A545U3N3_9GAMM</name>
<feature type="region of interest" description="Disordered" evidence="1">
    <location>
        <begin position="203"/>
        <end position="234"/>
    </location>
</feature>
<comment type="caution">
    <text evidence="2">The sequence shown here is derived from an EMBL/GenBank/DDBJ whole genome shotgun (WGS) entry which is preliminary data.</text>
</comment>
<accession>A0A545U3N3</accession>
<dbReference type="EMBL" id="VHSG01000006">
    <property type="protein sequence ID" value="TQV84066.1"/>
    <property type="molecule type" value="Genomic_DNA"/>
</dbReference>
<evidence type="ECO:0000313" key="2">
    <source>
        <dbReference type="EMBL" id="TQV84066.1"/>
    </source>
</evidence>
<feature type="compositionally biased region" description="Basic and acidic residues" evidence="1">
    <location>
        <begin position="219"/>
        <end position="234"/>
    </location>
</feature>
<sequence length="234" mass="27060">MIQQDDWLNFWFKPQLFIHQSWYGELDERLLNQNTSALAWNWSYDYICDCYGLPKEYVALEDDIASKILLGMLENRDTTMDLAEKMASGVVNEKSMSVDIRRRILQRNRALSLKKRFFDVCTGLEKGQFGLCFLHLTMSFSAPDLWKRVRLLFLRETVEFIESTVKQMSCLEANGKAAKRAWVEILNMKDELEPNFSITHRDEKVSDSGVEAANDEAQVGEKEVLDRAPRAAMG</sequence>
<keyword evidence="3" id="KW-1185">Reference proteome</keyword>
<evidence type="ECO:0000256" key="1">
    <source>
        <dbReference type="SAM" id="MobiDB-lite"/>
    </source>
</evidence>
<reference evidence="2 3" key="1">
    <citation type="submission" date="2019-06" db="EMBL/GenBank/DDBJ databases">
        <title>Whole genome sequence for Cellvibrionaceae sp. R142.</title>
        <authorList>
            <person name="Wang G."/>
        </authorList>
    </citation>
    <scope>NUCLEOTIDE SEQUENCE [LARGE SCALE GENOMIC DNA]</scope>
    <source>
        <strain evidence="2 3">R142</strain>
    </source>
</reference>
<dbReference type="OrthoDB" id="9832463at2"/>
<organism evidence="2 3">
    <name type="scientific">Exilibacterium tricleocarpae</name>
    <dbReference type="NCBI Taxonomy" id="2591008"/>
    <lineage>
        <taxon>Bacteria</taxon>
        <taxon>Pseudomonadati</taxon>
        <taxon>Pseudomonadota</taxon>
        <taxon>Gammaproteobacteria</taxon>
        <taxon>Cellvibrionales</taxon>
        <taxon>Cellvibrionaceae</taxon>
        <taxon>Exilibacterium</taxon>
    </lineage>
</organism>
<dbReference type="RefSeq" id="WP_142903146.1">
    <property type="nucleotide sequence ID" value="NZ_ML660089.1"/>
</dbReference>